<dbReference type="Gene3D" id="1.10.230.10">
    <property type="entry name" value="Cytochrome P450-Terp, domain 2"/>
    <property type="match status" value="1"/>
</dbReference>
<dbReference type="InterPro" id="IPR010953">
    <property type="entry name" value="Citrate_synthase_typ-I"/>
</dbReference>
<dbReference type="Pfam" id="PF00285">
    <property type="entry name" value="Citrate_synt"/>
    <property type="match status" value="1"/>
</dbReference>
<keyword evidence="8" id="KW-1185">Reference proteome</keyword>
<dbReference type="InterPro" id="IPR002020">
    <property type="entry name" value="Citrate_synthase"/>
</dbReference>
<dbReference type="Proteomes" id="UP000823046">
    <property type="component" value="Unassembled WGS sequence"/>
</dbReference>
<comment type="pathway">
    <text evidence="1">Carbohydrate metabolism; tricarboxylic acid cycle; isocitrate from oxaloacetate: step 1/2.</text>
</comment>
<dbReference type="SUPFAM" id="SSF48256">
    <property type="entry name" value="Citrate synthase"/>
    <property type="match status" value="1"/>
</dbReference>
<dbReference type="EMBL" id="JADAQX010000009">
    <property type="protein sequence ID" value="KAF8822977.1"/>
    <property type="molecule type" value="Genomic_DNA"/>
</dbReference>
<comment type="similarity">
    <text evidence="2 5">Belongs to the citrate synthase family.</text>
</comment>
<dbReference type="InterPro" id="IPR016142">
    <property type="entry name" value="Citrate_synth-like_lrg_a-sub"/>
</dbReference>
<evidence type="ECO:0000313" key="8">
    <source>
        <dbReference type="Proteomes" id="UP000823046"/>
    </source>
</evidence>
<dbReference type="NCBIfam" id="TIGR01798">
    <property type="entry name" value="cit_synth_I"/>
    <property type="match status" value="1"/>
</dbReference>
<dbReference type="PRINTS" id="PR00143">
    <property type="entry name" value="CITRTSNTHASE"/>
</dbReference>
<sequence>MTAVSNGEKLENMALLTLPDGRELKLKILSPTIGQETILDIRDMKSRAGCITFDPGFNSTASCRSAITYIDGDKGICLYRGYPVVKLVNDQDYLSICYLLLYGEWASASRLAAFTKQIKREMLLHERIRNLFSGFLTGAHPMAILDTVVSALASFYCNPAELSHDAYEERELACVRLIAKMVTIAAMAYKLSVGEPFIYPRSDLTYAENFLHMMFSNPTEPYVINKLHAELINTFLIIHADHEQAASTCTVRTAGSSGASPYACISAGITSLWGRAHGGANEAVIRMLKEIEKVENIPNFIIEVKQKTRRLMGFGHRVYRNHDPRCIIMRDLCMRLFHGNDGYADPLFSLAMELEETALKDEYFVSRKLYPNVDFYSGIALRALGIPETMFTVMFALGRTVGWLSHWKEMVQEPQVKISRPRQLYMGNAELPYAPVRNKWNIISSENNNENSEKHLNDTTQRNSQATENLSGTSIVKTFKLEDKTMESNYPFHVVQAKALKSLPNSTLDYDFDMWGELSSDDHHIHVSEE</sequence>
<evidence type="ECO:0000256" key="3">
    <source>
        <dbReference type="ARBA" id="ARBA00022532"/>
    </source>
</evidence>
<dbReference type="Gene3D" id="2.20.28.60">
    <property type="match status" value="1"/>
</dbReference>
<dbReference type="PANTHER" id="PTHR42871">
    <property type="entry name" value="CITRATE SYNTHASE"/>
    <property type="match status" value="1"/>
</dbReference>
<name>A0ABQ7JG21_9APIC</name>
<dbReference type="InterPro" id="IPR016143">
    <property type="entry name" value="Citrate_synth-like_sm_a-sub"/>
</dbReference>
<evidence type="ECO:0000256" key="4">
    <source>
        <dbReference type="ARBA" id="ARBA00022679"/>
    </source>
</evidence>
<gene>
    <name evidence="7" type="primary">CS</name>
    <name evidence="7" type="ORF">IE077_001554</name>
</gene>
<evidence type="ECO:0000256" key="5">
    <source>
        <dbReference type="RuleBase" id="RU000441"/>
    </source>
</evidence>
<feature type="compositionally biased region" description="Polar residues" evidence="6">
    <location>
        <begin position="458"/>
        <end position="469"/>
    </location>
</feature>
<keyword evidence="4 5" id="KW-0808">Transferase</keyword>
<dbReference type="InterPro" id="IPR036969">
    <property type="entry name" value="Citrate_synthase_sf"/>
</dbReference>
<reference evidence="7 8" key="1">
    <citation type="journal article" date="2020" name="bioRxiv">
        <title>Metabolic contributions of an alphaproteobacterial endosymbiont in the apicomplexan Cardiosporidium cionae.</title>
        <authorList>
            <person name="Hunter E.S."/>
            <person name="Paight C.J."/>
            <person name="Lane C.E."/>
        </authorList>
    </citation>
    <scope>NUCLEOTIDE SEQUENCE [LARGE SCALE GENOMIC DNA]</scope>
    <source>
        <strain evidence="7">ESH_2018</strain>
    </source>
</reference>
<feature type="region of interest" description="Disordered" evidence="6">
    <location>
        <begin position="448"/>
        <end position="469"/>
    </location>
</feature>
<evidence type="ECO:0000256" key="2">
    <source>
        <dbReference type="ARBA" id="ARBA00010566"/>
    </source>
</evidence>
<proteinExistence type="inferred from homology"/>
<dbReference type="PROSITE" id="PS00480">
    <property type="entry name" value="CITRATE_SYNTHASE"/>
    <property type="match status" value="1"/>
</dbReference>
<evidence type="ECO:0000313" key="7">
    <source>
        <dbReference type="EMBL" id="KAF8822977.1"/>
    </source>
</evidence>
<dbReference type="InterPro" id="IPR019810">
    <property type="entry name" value="Citrate_synthase_AS"/>
</dbReference>
<dbReference type="NCBIfam" id="NF004126">
    <property type="entry name" value="PRK05614.1"/>
    <property type="match status" value="1"/>
</dbReference>
<protein>
    <recommendedName>
        <fullName evidence="5">Citrate synthase</fullName>
    </recommendedName>
</protein>
<comment type="caution">
    <text evidence="7">The sequence shown here is derived from an EMBL/GenBank/DDBJ whole genome shotgun (WGS) entry which is preliminary data.</text>
</comment>
<evidence type="ECO:0000256" key="6">
    <source>
        <dbReference type="SAM" id="MobiDB-lite"/>
    </source>
</evidence>
<evidence type="ECO:0000256" key="1">
    <source>
        <dbReference type="ARBA" id="ARBA00004751"/>
    </source>
</evidence>
<accession>A0ABQ7JG21</accession>
<dbReference type="PANTHER" id="PTHR42871:SF1">
    <property type="entry name" value="CITRATE SYNTHASE"/>
    <property type="match status" value="1"/>
</dbReference>
<keyword evidence="3" id="KW-0816">Tricarboxylic acid cycle</keyword>
<organism evidence="7 8">
    <name type="scientific">Cardiosporidium cionae</name>
    <dbReference type="NCBI Taxonomy" id="476202"/>
    <lineage>
        <taxon>Eukaryota</taxon>
        <taxon>Sar</taxon>
        <taxon>Alveolata</taxon>
        <taxon>Apicomplexa</taxon>
        <taxon>Aconoidasida</taxon>
        <taxon>Nephromycida</taxon>
        <taxon>Cardiosporidium</taxon>
    </lineage>
</organism>
<dbReference type="Gene3D" id="1.10.580.10">
    <property type="entry name" value="Citrate Synthase, domain 1"/>
    <property type="match status" value="1"/>
</dbReference>